<feature type="transmembrane region" description="Helical" evidence="6">
    <location>
        <begin position="41"/>
        <end position="63"/>
    </location>
</feature>
<evidence type="ECO:0000256" key="5">
    <source>
        <dbReference type="ARBA" id="ARBA00023136"/>
    </source>
</evidence>
<gene>
    <name evidence="8" type="ORF">E7201_07180</name>
</gene>
<dbReference type="Gene3D" id="1.20.1250.20">
    <property type="entry name" value="MFS general substrate transporter like domains"/>
    <property type="match status" value="2"/>
</dbReference>
<feature type="domain" description="Major facilitator superfamily (MFS) profile" evidence="7">
    <location>
        <begin position="5"/>
        <end position="385"/>
    </location>
</feature>
<comment type="subcellular location">
    <subcellularLocation>
        <location evidence="1">Cell membrane</location>
        <topology evidence="1">Multi-pass membrane protein</topology>
    </subcellularLocation>
</comment>
<dbReference type="PANTHER" id="PTHR43129:SF1">
    <property type="entry name" value="FOSMIDOMYCIN RESISTANCE PROTEIN"/>
    <property type="match status" value="1"/>
</dbReference>
<feature type="transmembrane region" description="Helical" evidence="6">
    <location>
        <begin position="212"/>
        <end position="238"/>
    </location>
</feature>
<dbReference type="PROSITE" id="PS50850">
    <property type="entry name" value="MFS"/>
    <property type="match status" value="1"/>
</dbReference>
<dbReference type="InterPro" id="IPR020846">
    <property type="entry name" value="MFS_dom"/>
</dbReference>
<dbReference type="GO" id="GO:0022857">
    <property type="term" value="F:transmembrane transporter activity"/>
    <property type="evidence" value="ECO:0007669"/>
    <property type="project" value="InterPro"/>
</dbReference>
<feature type="transmembrane region" description="Helical" evidence="6">
    <location>
        <begin position="275"/>
        <end position="292"/>
    </location>
</feature>
<keyword evidence="3 6" id="KW-0812">Transmembrane</keyword>
<evidence type="ECO:0000256" key="2">
    <source>
        <dbReference type="ARBA" id="ARBA00022448"/>
    </source>
</evidence>
<feature type="transmembrane region" description="Helical" evidence="6">
    <location>
        <begin position="331"/>
        <end position="354"/>
    </location>
</feature>
<evidence type="ECO:0000256" key="3">
    <source>
        <dbReference type="ARBA" id="ARBA00022692"/>
    </source>
</evidence>
<keyword evidence="2" id="KW-0813">Transport</keyword>
<dbReference type="CDD" id="cd17478">
    <property type="entry name" value="MFS_FsR"/>
    <property type="match status" value="1"/>
</dbReference>
<accession>A0A927ZUW9</accession>
<feature type="transmembrane region" description="Helical" evidence="6">
    <location>
        <begin position="244"/>
        <end position="263"/>
    </location>
</feature>
<evidence type="ECO:0000256" key="6">
    <source>
        <dbReference type="SAM" id="Phobius"/>
    </source>
</evidence>
<protein>
    <submittedName>
        <fullName evidence="8">MFS transporter</fullName>
    </submittedName>
</protein>
<reference evidence="8" key="1">
    <citation type="submission" date="2019-04" db="EMBL/GenBank/DDBJ databases">
        <title>Evolution of Biomass-Degrading Anaerobic Consortia Revealed by Metagenomics.</title>
        <authorList>
            <person name="Peng X."/>
        </authorList>
    </citation>
    <scope>NUCLEOTIDE SEQUENCE</scope>
    <source>
        <strain evidence="8">SIG240</strain>
    </source>
</reference>
<name>A0A927ZUW9_SELRU</name>
<dbReference type="SUPFAM" id="SSF103473">
    <property type="entry name" value="MFS general substrate transporter"/>
    <property type="match status" value="1"/>
</dbReference>
<comment type="caution">
    <text evidence="8">The sequence shown here is derived from an EMBL/GenBank/DDBJ whole genome shotgun (WGS) entry which is preliminary data.</text>
</comment>
<evidence type="ECO:0000259" key="7">
    <source>
        <dbReference type="PROSITE" id="PS50850"/>
    </source>
</evidence>
<evidence type="ECO:0000256" key="4">
    <source>
        <dbReference type="ARBA" id="ARBA00022989"/>
    </source>
</evidence>
<feature type="transmembrane region" description="Helical" evidence="6">
    <location>
        <begin position="92"/>
        <end position="110"/>
    </location>
</feature>
<dbReference type="Proteomes" id="UP000761380">
    <property type="component" value="Unassembled WGS sequence"/>
</dbReference>
<dbReference type="GO" id="GO:0005886">
    <property type="term" value="C:plasma membrane"/>
    <property type="evidence" value="ECO:0007669"/>
    <property type="project" value="UniProtKB-SubCell"/>
</dbReference>
<dbReference type="Pfam" id="PF07690">
    <property type="entry name" value="MFS_1"/>
    <property type="match status" value="1"/>
</dbReference>
<sequence>MNKKYLYMLSAGHLSVDINSGSLPALLPFFVSEYGMDYTSIAGLMFASSFLSSIIQPLFGWLADKGSRQWFMVLGVLMAGLSLAATGFVTNYWGIFAAVTLMGIGSAIFHPEAARNVNAIAGAKKGQGMSIFSVGGNGGFGLGPLLAVFLVTTFGMQGTAFYGIASLFTGGMIFLAAPAIARESKKQLQQAQHKSAAAAVARENDWRAFSRLFLVIVFRSTLFTAISSFLPLFCIQALGATPAVGSATLSIISITGVLATLVGGRLADRKGYVKTLRYGCCLLVPCLAVVIFTQSIWAVYAMLIPMSFAMQGPYAAFVVLGQSYLAKSLGFASGVTLGLSFSIGGIIVPSLGWYADSFGIAAVMVVIFVISICCAAATFLLPEPKK</sequence>
<dbReference type="EMBL" id="SVBY01000045">
    <property type="protein sequence ID" value="MBE6092930.1"/>
    <property type="molecule type" value="Genomic_DNA"/>
</dbReference>
<dbReference type="InterPro" id="IPR011701">
    <property type="entry name" value="MFS"/>
</dbReference>
<evidence type="ECO:0000313" key="9">
    <source>
        <dbReference type="Proteomes" id="UP000761380"/>
    </source>
</evidence>
<feature type="transmembrane region" description="Helical" evidence="6">
    <location>
        <begin position="70"/>
        <end position="86"/>
    </location>
</feature>
<organism evidence="8 9">
    <name type="scientific">Selenomonas ruminantium</name>
    <dbReference type="NCBI Taxonomy" id="971"/>
    <lineage>
        <taxon>Bacteria</taxon>
        <taxon>Bacillati</taxon>
        <taxon>Bacillota</taxon>
        <taxon>Negativicutes</taxon>
        <taxon>Selenomonadales</taxon>
        <taxon>Selenomonadaceae</taxon>
        <taxon>Selenomonas</taxon>
    </lineage>
</organism>
<evidence type="ECO:0000313" key="8">
    <source>
        <dbReference type="EMBL" id="MBE6092930.1"/>
    </source>
</evidence>
<feature type="transmembrane region" description="Helical" evidence="6">
    <location>
        <begin position="131"/>
        <end position="154"/>
    </location>
</feature>
<feature type="transmembrane region" description="Helical" evidence="6">
    <location>
        <begin position="360"/>
        <end position="381"/>
    </location>
</feature>
<proteinExistence type="predicted"/>
<dbReference type="AlphaFoldDB" id="A0A927ZUW9"/>
<keyword evidence="5 6" id="KW-0472">Membrane</keyword>
<dbReference type="PANTHER" id="PTHR43129">
    <property type="entry name" value="FOSMIDOMYCIN RESISTANCE PROTEIN"/>
    <property type="match status" value="1"/>
</dbReference>
<dbReference type="InterPro" id="IPR036259">
    <property type="entry name" value="MFS_trans_sf"/>
</dbReference>
<keyword evidence="4 6" id="KW-1133">Transmembrane helix</keyword>
<feature type="transmembrane region" description="Helical" evidence="6">
    <location>
        <begin position="160"/>
        <end position="181"/>
    </location>
</feature>
<evidence type="ECO:0000256" key="1">
    <source>
        <dbReference type="ARBA" id="ARBA00004651"/>
    </source>
</evidence>